<dbReference type="InterPro" id="IPR052949">
    <property type="entry name" value="PA_immunity-related"/>
</dbReference>
<name>A0ABW9J4H7_9SPHI</name>
<dbReference type="RefSeq" id="WP_138722541.1">
    <property type="nucleotide sequence ID" value="NZ_SSHJ02000005.1"/>
</dbReference>
<accession>A0ABW9J4H7</accession>
<comment type="caution">
    <text evidence="1">The sequence shown here is derived from an EMBL/GenBank/DDBJ whole genome shotgun (WGS) entry which is preliminary data.</text>
</comment>
<dbReference type="SUPFAM" id="SSF141571">
    <property type="entry name" value="Pentapeptide repeat-like"/>
    <property type="match status" value="1"/>
</dbReference>
<dbReference type="Pfam" id="PF13599">
    <property type="entry name" value="Pentapeptide_4"/>
    <property type="match status" value="1"/>
</dbReference>
<dbReference type="EMBL" id="SSHJ02000005">
    <property type="protein sequence ID" value="MFN0255438.1"/>
    <property type="molecule type" value="Genomic_DNA"/>
</dbReference>
<dbReference type="InterPro" id="IPR001646">
    <property type="entry name" value="5peptide_repeat"/>
</dbReference>
<dbReference type="PANTHER" id="PTHR42999:SF1">
    <property type="entry name" value="PENTAPEPTIDE REPEAT-CONTAINING PROTEIN"/>
    <property type="match status" value="1"/>
</dbReference>
<gene>
    <name evidence="1" type="ORF">E6A44_007635</name>
</gene>
<evidence type="ECO:0000313" key="1">
    <source>
        <dbReference type="EMBL" id="MFN0255438.1"/>
    </source>
</evidence>
<organism evidence="1 2">
    <name type="scientific">Pedobacter ureilyticus</name>
    <dbReference type="NCBI Taxonomy" id="1393051"/>
    <lineage>
        <taxon>Bacteria</taxon>
        <taxon>Pseudomonadati</taxon>
        <taxon>Bacteroidota</taxon>
        <taxon>Sphingobacteriia</taxon>
        <taxon>Sphingobacteriales</taxon>
        <taxon>Sphingobacteriaceae</taxon>
        <taxon>Pedobacter</taxon>
    </lineage>
</organism>
<proteinExistence type="predicted"/>
<dbReference type="Pfam" id="PF00805">
    <property type="entry name" value="Pentapeptide"/>
    <property type="match status" value="1"/>
</dbReference>
<sequence length="192" mass="21678">MAQDEIYYDDRVFSEADILEKGRRSTNFNNCFFKKCDFSEVDFRSCNFTNCEFDGCNLSMVKFNDAGLDNIHFKNSKLVGTDFSVAKDFLFSVNFTDCILDYATFVKKKNKKAKFVDCSLKGADFSEADLTLAVFKRCNLSAAVFMRSILVQANLSEAHNFGIDPEQNNLKKTVFSSSGLSGLLHKYDIVVA</sequence>
<protein>
    <submittedName>
        <fullName evidence="1">Pentapeptide repeat-containing protein</fullName>
    </submittedName>
</protein>
<dbReference type="Proteomes" id="UP001517247">
    <property type="component" value="Unassembled WGS sequence"/>
</dbReference>
<keyword evidence="2" id="KW-1185">Reference proteome</keyword>
<reference evidence="1 2" key="1">
    <citation type="submission" date="2024-12" db="EMBL/GenBank/DDBJ databases">
        <authorList>
            <person name="Hu S."/>
        </authorList>
    </citation>
    <scope>NUCLEOTIDE SEQUENCE [LARGE SCALE GENOMIC DNA]</scope>
    <source>
        <strain evidence="1 2">THG-T11</strain>
    </source>
</reference>
<dbReference type="PANTHER" id="PTHR42999">
    <property type="entry name" value="ANTIBIOTIC RESISTANCE PROTEIN MCBG"/>
    <property type="match status" value="1"/>
</dbReference>
<evidence type="ECO:0000313" key="2">
    <source>
        <dbReference type="Proteomes" id="UP001517247"/>
    </source>
</evidence>
<dbReference type="Gene3D" id="2.160.20.80">
    <property type="entry name" value="E3 ubiquitin-protein ligase SopA"/>
    <property type="match status" value="1"/>
</dbReference>